<feature type="binding site" evidence="11">
    <location>
        <begin position="291"/>
        <end position="292"/>
    </location>
    <ligand>
        <name>S-adenosyl-L-methionine</name>
        <dbReference type="ChEBI" id="CHEBI:59789"/>
    </ligand>
</feature>
<name>A0A1W5DC27_9LECA</name>
<keyword evidence="3 11" id="KW-0963">Cytoplasm</keyword>
<comment type="catalytic activity">
    <reaction evidence="10 11">
        <text>guanosine(37) in tRNA + S-adenosyl-L-methionine = N(1)-methylguanosine(37) in tRNA + S-adenosyl-L-homocysteine + H(+)</text>
        <dbReference type="Rhea" id="RHEA:36899"/>
        <dbReference type="Rhea" id="RHEA-COMP:10145"/>
        <dbReference type="Rhea" id="RHEA-COMP:10147"/>
        <dbReference type="ChEBI" id="CHEBI:15378"/>
        <dbReference type="ChEBI" id="CHEBI:57856"/>
        <dbReference type="ChEBI" id="CHEBI:59789"/>
        <dbReference type="ChEBI" id="CHEBI:73542"/>
        <dbReference type="ChEBI" id="CHEBI:74269"/>
        <dbReference type="EC" id="2.1.1.228"/>
    </reaction>
</comment>
<feature type="binding site" evidence="11">
    <location>
        <begin position="263"/>
        <end position="264"/>
    </location>
    <ligand>
        <name>S-adenosyl-L-methionine</name>
        <dbReference type="ChEBI" id="CHEBI:59789"/>
    </ligand>
</feature>
<dbReference type="GO" id="GO:0030880">
    <property type="term" value="C:RNA polymerase complex"/>
    <property type="evidence" value="ECO:0007669"/>
    <property type="project" value="InterPro"/>
</dbReference>
<evidence type="ECO:0000256" key="1">
    <source>
        <dbReference type="ARBA" id="ARBA00004123"/>
    </source>
</evidence>
<keyword evidence="6 11" id="KW-0949">S-adenosyl-L-methionine</keyword>
<dbReference type="Pfam" id="PF25133">
    <property type="entry name" value="TYW2_N_2"/>
    <property type="match status" value="1"/>
</dbReference>
<dbReference type="SMART" id="SM00657">
    <property type="entry name" value="RPOL4c"/>
    <property type="match status" value="1"/>
</dbReference>
<dbReference type="GO" id="GO:0052906">
    <property type="term" value="F:tRNA (guanine(37)-N1)-methyltransferase activity"/>
    <property type="evidence" value="ECO:0007669"/>
    <property type="project" value="UniProtKB-UniRule"/>
</dbReference>
<comment type="similarity">
    <text evidence="2">Belongs to the class I-like SAM-binding methyltransferase superfamily. TRM5/TYW2 family.</text>
</comment>
<dbReference type="InterPro" id="IPR006590">
    <property type="entry name" value="RNA_pol_Rpb4/RPC9_core"/>
</dbReference>
<feature type="binding site" evidence="11">
    <location>
        <position position="348"/>
    </location>
    <ligand>
        <name>S-adenosyl-L-methionine</name>
        <dbReference type="ChEBI" id="CHEBI:59789"/>
    </ligand>
</feature>
<comment type="similarity">
    <text evidence="11">Belongs to the TRM5 / TYW2 family.</text>
</comment>
<keyword evidence="5 11" id="KW-0808">Transferase</keyword>
<dbReference type="FunFam" id="3.30.300.110:FF:000001">
    <property type="entry name" value="tRNA (guanine(37)-N1)-methyltransferase"/>
    <property type="match status" value="1"/>
</dbReference>
<evidence type="ECO:0000256" key="12">
    <source>
        <dbReference type="SAM" id="MobiDB-lite"/>
    </source>
</evidence>
<dbReference type="EMBL" id="FWEW01003741">
    <property type="protein sequence ID" value="SLM40646.1"/>
    <property type="molecule type" value="Genomic_DNA"/>
</dbReference>
<comment type="subunit">
    <text evidence="11">Monomer.</text>
</comment>
<feature type="binding site" evidence="11">
    <location>
        <position position="225"/>
    </location>
    <ligand>
        <name>S-adenosyl-L-methionine</name>
        <dbReference type="ChEBI" id="CHEBI:59789"/>
    </ligand>
</feature>
<comment type="subcellular location">
    <subcellularLocation>
        <location evidence="11">Mitochondrion matrix</location>
    </subcellularLocation>
    <subcellularLocation>
        <location evidence="1 11">Nucleus</location>
    </subcellularLocation>
    <subcellularLocation>
        <location evidence="11">Cytoplasm</location>
    </subcellularLocation>
    <text evidence="11">Predominantly in the mitochondria and in the nucleus.</text>
</comment>
<evidence type="ECO:0000256" key="9">
    <source>
        <dbReference type="ARBA" id="ARBA00023242"/>
    </source>
</evidence>
<evidence type="ECO:0000259" key="13">
    <source>
        <dbReference type="PROSITE" id="PS51684"/>
    </source>
</evidence>
<dbReference type="Gene3D" id="1.20.1250.40">
    <property type="match status" value="1"/>
</dbReference>
<dbReference type="InterPro" id="IPR030382">
    <property type="entry name" value="MeTrfase_TRM5/TYW2"/>
</dbReference>
<dbReference type="GO" id="GO:0002939">
    <property type="term" value="P:tRNA N1-guanine methylation"/>
    <property type="evidence" value="ECO:0007669"/>
    <property type="project" value="TreeGrafter"/>
</dbReference>
<evidence type="ECO:0000313" key="14">
    <source>
        <dbReference type="EMBL" id="SLM40646.1"/>
    </source>
</evidence>
<evidence type="ECO:0000313" key="15">
    <source>
        <dbReference type="Proteomes" id="UP000192927"/>
    </source>
</evidence>
<evidence type="ECO:0000256" key="10">
    <source>
        <dbReference type="ARBA" id="ARBA00047783"/>
    </source>
</evidence>
<sequence>MFRPPVNRAMRQLDRSFFQKRIPLAAARVLDTKQISNCISDLSEELLYLERCTVVRPGPMDNDLWRGRKALLLRPRIKPDDASTWTPTIHQLIEKRVVDVAPWELELNYDYWTYQDIMHAIIPEDEQGELPTGFSIVGHVAHLNLRKQYLPYKDLLATVLLDKNPTIRTVINKIDDVGTENEYRTFDYELLAGKPDLNVEVKEEDCIFRFDYSKVYWNSRLNTEHRRLVEMFQEGEAVCDVMAGVGPFAVPAGKKKVFVWANDLNPDSYASLGDAIKRNKVHQFVKAFNEDGRAFIRNSAAQLLKERHDVDVTPKQAPRRRRPLPKKLPRPPKQILKQPNTFNHYVMNLPATATTFLDAFIGLYRGHETIFSPHTANKLPMVHVHCFSTKSDDNKEEKIKICQAISSRLGHEITPEDSEVEIWDVRDVAPNKRMFCASFRTLIKTQDYLDVFARFKQKENIEAVERMLTSHDELELFERSQLGSLCCESAEEAKTLIPSISNKISDGDLQELLDDMMKLRNFVE</sequence>
<keyword evidence="9 11" id="KW-0539">Nucleus</keyword>
<keyword evidence="8 11" id="KW-0496">Mitochondrion</keyword>
<dbReference type="GO" id="GO:0005759">
    <property type="term" value="C:mitochondrial matrix"/>
    <property type="evidence" value="ECO:0007669"/>
    <property type="project" value="UniProtKB-SubCell"/>
</dbReference>
<dbReference type="InterPro" id="IPR056744">
    <property type="entry name" value="TRM5/TYW2-like_N"/>
</dbReference>
<comment type="function">
    <text evidence="11">Specifically methylates the N1 position of guanosine-37 in various cytoplasmic and mitochondrial tRNAs. Methylation is not dependent on the nature of the nucleoside 5' of the target nucleoside. This is the first step in the biosynthesis of wybutosine (yW), a modified base adjacent to the anticodon of tRNAs and required for accurate decoding.</text>
</comment>
<evidence type="ECO:0000256" key="11">
    <source>
        <dbReference type="HAMAP-Rule" id="MF_03152"/>
    </source>
</evidence>
<dbReference type="GO" id="GO:0005634">
    <property type="term" value="C:nucleus"/>
    <property type="evidence" value="ECO:0007669"/>
    <property type="project" value="UniProtKB-SubCell"/>
</dbReference>
<keyword evidence="7 11" id="KW-0819">tRNA processing</keyword>
<reference evidence="15" key="1">
    <citation type="submission" date="2017-03" db="EMBL/GenBank/DDBJ databases">
        <authorList>
            <person name="Sharma R."/>
            <person name="Thines M."/>
        </authorList>
    </citation>
    <scope>NUCLEOTIDE SEQUENCE [LARGE SCALE GENOMIC DNA]</scope>
</reference>
<gene>
    <name evidence="11" type="primary">TRM5</name>
</gene>
<dbReference type="PANTHER" id="PTHR23245">
    <property type="entry name" value="TRNA METHYLTRANSFERASE"/>
    <property type="match status" value="1"/>
</dbReference>
<dbReference type="InterPro" id="IPR056743">
    <property type="entry name" value="TRM5-TYW2-like_MTfase"/>
</dbReference>
<dbReference type="PROSITE" id="PS51684">
    <property type="entry name" value="SAM_MT_TRM5_TYW2"/>
    <property type="match status" value="1"/>
</dbReference>
<proteinExistence type="inferred from homology"/>
<dbReference type="InterPro" id="IPR010997">
    <property type="entry name" value="HRDC-like_sf"/>
</dbReference>
<dbReference type="EC" id="2.1.1.228" evidence="11"/>
<dbReference type="InterPro" id="IPR025792">
    <property type="entry name" value="tRNA_Gua_MeTrfase_euk"/>
</dbReference>
<dbReference type="HAMAP" id="MF_03152">
    <property type="entry name" value="TRM5"/>
    <property type="match status" value="1"/>
</dbReference>
<dbReference type="PANTHER" id="PTHR23245:SF36">
    <property type="entry name" value="TRNA (GUANINE(37)-N1)-METHYLTRANSFERASE"/>
    <property type="match status" value="1"/>
</dbReference>
<evidence type="ECO:0000256" key="5">
    <source>
        <dbReference type="ARBA" id="ARBA00022679"/>
    </source>
</evidence>
<dbReference type="GO" id="GO:0000166">
    <property type="term" value="F:nucleotide binding"/>
    <property type="evidence" value="ECO:0007669"/>
    <property type="project" value="InterPro"/>
</dbReference>
<evidence type="ECO:0000256" key="8">
    <source>
        <dbReference type="ARBA" id="ARBA00023128"/>
    </source>
</evidence>
<organism evidence="14 15">
    <name type="scientific">Lasallia pustulata</name>
    <dbReference type="NCBI Taxonomy" id="136370"/>
    <lineage>
        <taxon>Eukaryota</taxon>
        <taxon>Fungi</taxon>
        <taxon>Dikarya</taxon>
        <taxon>Ascomycota</taxon>
        <taxon>Pezizomycotina</taxon>
        <taxon>Lecanoromycetes</taxon>
        <taxon>OSLEUM clade</taxon>
        <taxon>Umbilicariomycetidae</taxon>
        <taxon>Umbilicariales</taxon>
        <taxon>Umbilicariaceae</taxon>
        <taxon>Lasallia</taxon>
    </lineage>
</organism>
<dbReference type="GO" id="GO:0070901">
    <property type="term" value="P:mitochondrial tRNA methylation"/>
    <property type="evidence" value="ECO:0007669"/>
    <property type="project" value="TreeGrafter"/>
</dbReference>
<dbReference type="AlphaFoldDB" id="A0A1W5DC27"/>
<evidence type="ECO:0000256" key="7">
    <source>
        <dbReference type="ARBA" id="ARBA00022694"/>
    </source>
</evidence>
<dbReference type="Pfam" id="PF02475">
    <property type="entry name" value="TRM5-TYW2_MTfase"/>
    <property type="match status" value="1"/>
</dbReference>
<accession>A0A1W5DC27</accession>
<feature type="compositionally biased region" description="Basic residues" evidence="12">
    <location>
        <begin position="317"/>
        <end position="330"/>
    </location>
</feature>
<evidence type="ECO:0000256" key="2">
    <source>
        <dbReference type="ARBA" id="ARBA00009775"/>
    </source>
</evidence>
<evidence type="ECO:0000256" key="3">
    <source>
        <dbReference type="ARBA" id="ARBA00022490"/>
    </source>
</evidence>
<dbReference type="Gene3D" id="3.30.300.110">
    <property type="entry name" value="Met-10+ protein-like domains"/>
    <property type="match status" value="1"/>
</dbReference>
<dbReference type="InterPro" id="IPR005574">
    <property type="entry name" value="Rpb4/RPC9"/>
</dbReference>
<feature type="domain" description="SAM-dependent methyltransferase TRM5/TYW2-type" evidence="13">
    <location>
        <begin position="134"/>
        <end position="443"/>
    </location>
</feature>
<dbReference type="Gene3D" id="3.40.50.150">
    <property type="entry name" value="Vaccinia Virus protein VP39"/>
    <property type="match status" value="1"/>
</dbReference>
<keyword evidence="15" id="KW-1185">Reference proteome</keyword>
<dbReference type="InterPro" id="IPR029063">
    <property type="entry name" value="SAM-dependent_MTases_sf"/>
</dbReference>
<keyword evidence="4 11" id="KW-0489">Methyltransferase</keyword>
<evidence type="ECO:0000256" key="4">
    <source>
        <dbReference type="ARBA" id="ARBA00022603"/>
    </source>
</evidence>
<dbReference type="InterPro" id="IPR038324">
    <property type="entry name" value="Rpb4/RPC9_sf"/>
</dbReference>
<protein>
    <recommendedName>
        <fullName evidence="11">tRNA (guanine(37)-N1)-methyltransferase</fullName>
        <ecNumber evidence="11">2.1.1.228</ecNumber>
    </recommendedName>
    <alternativeName>
        <fullName evidence="11">M1G-methyltransferase</fullName>
    </alternativeName>
    <alternativeName>
        <fullName evidence="11">tRNA [GM37] methyltransferase</fullName>
    </alternativeName>
    <alternativeName>
        <fullName evidence="11">tRNA methyltransferase 5</fullName>
    </alternativeName>
</protein>
<dbReference type="GO" id="GO:0006352">
    <property type="term" value="P:DNA-templated transcription initiation"/>
    <property type="evidence" value="ECO:0007669"/>
    <property type="project" value="InterPro"/>
</dbReference>
<dbReference type="Proteomes" id="UP000192927">
    <property type="component" value="Unassembled WGS sequence"/>
</dbReference>
<dbReference type="Pfam" id="PF03874">
    <property type="entry name" value="RNA_pol_Rpb4"/>
    <property type="match status" value="1"/>
</dbReference>
<feature type="region of interest" description="Disordered" evidence="12">
    <location>
        <begin position="308"/>
        <end position="334"/>
    </location>
</feature>
<dbReference type="SUPFAM" id="SSF47819">
    <property type="entry name" value="HRDC-like"/>
    <property type="match status" value="1"/>
</dbReference>
<evidence type="ECO:0000256" key="6">
    <source>
        <dbReference type="ARBA" id="ARBA00022691"/>
    </source>
</evidence>
<dbReference type="SUPFAM" id="SSF53335">
    <property type="entry name" value="S-adenosyl-L-methionine-dependent methyltransferases"/>
    <property type="match status" value="1"/>
</dbReference>